<evidence type="ECO:0000256" key="12">
    <source>
        <dbReference type="ARBA" id="ARBA00053920"/>
    </source>
</evidence>
<dbReference type="InterPro" id="IPR054154">
    <property type="entry name" value="PEX14-like_M_plants"/>
</dbReference>
<dbReference type="GO" id="GO:0005102">
    <property type="term" value="F:signaling receptor binding"/>
    <property type="evidence" value="ECO:0007669"/>
    <property type="project" value="TreeGrafter"/>
</dbReference>
<evidence type="ECO:0000256" key="11">
    <source>
        <dbReference type="ARBA" id="ARBA00029691"/>
    </source>
</evidence>
<dbReference type="InterPro" id="IPR036388">
    <property type="entry name" value="WH-like_DNA-bd_sf"/>
</dbReference>
<dbReference type="InterPro" id="IPR006785">
    <property type="entry name" value="Pex14_N"/>
</dbReference>
<feature type="domain" description="Peroxisomal membrane protein PEX14 central plants" evidence="17">
    <location>
        <begin position="367"/>
        <end position="485"/>
    </location>
</feature>
<evidence type="ECO:0000256" key="2">
    <source>
        <dbReference type="ARBA" id="ARBA00005443"/>
    </source>
</evidence>
<dbReference type="GO" id="GO:0005778">
    <property type="term" value="C:peroxisomal membrane"/>
    <property type="evidence" value="ECO:0007669"/>
    <property type="project" value="UniProtKB-SubCell"/>
</dbReference>
<dbReference type="InterPro" id="IPR025655">
    <property type="entry name" value="PEX14"/>
</dbReference>
<dbReference type="Gramene" id="KOM40400">
    <property type="protein sequence ID" value="KOM40400"/>
    <property type="gene ID" value="LR48_Vigan04g059800"/>
</dbReference>
<organism evidence="18 19">
    <name type="scientific">Phaseolus angularis</name>
    <name type="common">Azuki bean</name>
    <name type="synonym">Vigna angularis</name>
    <dbReference type="NCBI Taxonomy" id="3914"/>
    <lineage>
        <taxon>Eukaryota</taxon>
        <taxon>Viridiplantae</taxon>
        <taxon>Streptophyta</taxon>
        <taxon>Embryophyta</taxon>
        <taxon>Tracheophyta</taxon>
        <taxon>Spermatophyta</taxon>
        <taxon>Magnoliopsida</taxon>
        <taxon>eudicotyledons</taxon>
        <taxon>Gunneridae</taxon>
        <taxon>Pentapetalae</taxon>
        <taxon>rosids</taxon>
        <taxon>fabids</taxon>
        <taxon>Fabales</taxon>
        <taxon>Fabaceae</taxon>
        <taxon>Papilionoideae</taxon>
        <taxon>50 kb inversion clade</taxon>
        <taxon>NPAAA clade</taxon>
        <taxon>indigoferoid/millettioid clade</taxon>
        <taxon>Phaseoleae</taxon>
        <taxon>Vigna</taxon>
    </lineage>
</organism>
<comment type="similarity">
    <text evidence="2 14">Belongs to the peroxin-14 family.</text>
</comment>
<evidence type="ECO:0000256" key="3">
    <source>
        <dbReference type="ARBA" id="ARBA00022448"/>
    </source>
</evidence>
<dbReference type="OMA" id="YPETQDN"/>
<evidence type="ECO:0000256" key="4">
    <source>
        <dbReference type="ARBA" id="ARBA00022692"/>
    </source>
</evidence>
<dbReference type="Pfam" id="PF04695">
    <property type="entry name" value="Pex14_N"/>
    <property type="match status" value="1"/>
</dbReference>
<evidence type="ECO:0000256" key="8">
    <source>
        <dbReference type="ARBA" id="ARBA00023136"/>
    </source>
</evidence>
<evidence type="ECO:0000256" key="14">
    <source>
        <dbReference type="RuleBase" id="RU367032"/>
    </source>
</evidence>
<reference evidence="19" key="1">
    <citation type="journal article" date="2015" name="Proc. Natl. Acad. Sci. U.S.A.">
        <title>Genome sequencing of adzuki bean (Vigna angularis) provides insight into high starch and low fat accumulation and domestication.</title>
        <authorList>
            <person name="Yang K."/>
            <person name="Tian Z."/>
            <person name="Chen C."/>
            <person name="Luo L."/>
            <person name="Zhao B."/>
            <person name="Wang Z."/>
            <person name="Yu L."/>
            <person name="Li Y."/>
            <person name="Sun Y."/>
            <person name="Li W."/>
            <person name="Chen Y."/>
            <person name="Li Y."/>
            <person name="Zhang Y."/>
            <person name="Ai D."/>
            <person name="Zhao J."/>
            <person name="Shang C."/>
            <person name="Ma Y."/>
            <person name="Wu B."/>
            <person name="Wang M."/>
            <person name="Gao L."/>
            <person name="Sun D."/>
            <person name="Zhang P."/>
            <person name="Guo F."/>
            <person name="Wang W."/>
            <person name="Li Y."/>
            <person name="Wang J."/>
            <person name="Varshney R.K."/>
            <person name="Wang J."/>
            <person name="Ling H.Q."/>
            <person name="Wan P."/>
        </authorList>
    </citation>
    <scope>NUCLEOTIDE SEQUENCE</scope>
    <source>
        <strain evidence="19">cv. Jingnong 6</strain>
    </source>
</reference>
<keyword evidence="5 14" id="KW-0653">Protein transport</keyword>
<keyword evidence="9 14" id="KW-0576">Peroxisome</keyword>
<keyword evidence="7" id="KW-0811">Translocation</keyword>
<dbReference type="EMBL" id="CM003374">
    <property type="protein sequence ID" value="KOM40400.1"/>
    <property type="molecule type" value="Genomic_DNA"/>
</dbReference>
<evidence type="ECO:0000256" key="1">
    <source>
        <dbReference type="ARBA" id="ARBA00004549"/>
    </source>
</evidence>
<accession>A0A0L9UBS9</accession>
<feature type="compositionally biased region" description="Low complexity" evidence="15">
    <location>
        <begin position="672"/>
        <end position="683"/>
    </location>
</feature>
<evidence type="ECO:0000313" key="18">
    <source>
        <dbReference type="EMBL" id="KOM40400.1"/>
    </source>
</evidence>
<dbReference type="FunFam" id="1.10.10.10:FF:000217">
    <property type="entry name" value="Peroxisomal membrane protein PEX14"/>
    <property type="match status" value="1"/>
</dbReference>
<feature type="domain" description="Peroxisome membrane anchor protein Pex14p N-terminal" evidence="16">
    <location>
        <begin position="268"/>
        <end position="312"/>
    </location>
</feature>
<feature type="region of interest" description="Disordered" evidence="15">
    <location>
        <begin position="654"/>
        <end position="710"/>
    </location>
</feature>
<protein>
    <recommendedName>
        <fullName evidence="10 14">Peroxisomal membrane protein PEX14</fullName>
    </recommendedName>
    <alternativeName>
        <fullName evidence="11 14">Peroxin-14</fullName>
    </alternativeName>
</protein>
<dbReference type="Gene3D" id="1.10.10.10">
    <property type="entry name" value="Winged helix-like DNA-binding domain superfamily/Winged helix DNA-binding domain"/>
    <property type="match status" value="1"/>
</dbReference>
<keyword evidence="6" id="KW-1133">Transmembrane helix</keyword>
<evidence type="ECO:0000256" key="13">
    <source>
        <dbReference type="ARBA" id="ARBA00064754"/>
    </source>
</evidence>
<evidence type="ECO:0000256" key="9">
    <source>
        <dbReference type="ARBA" id="ARBA00023140"/>
    </source>
</evidence>
<dbReference type="STRING" id="3914.A0A0L9UBS9"/>
<evidence type="ECO:0000313" key="19">
    <source>
        <dbReference type="Proteomes" id="UP000053144"/>
    </source>
</evidence>
<evidence type="ECO:0000256" key="5">
    <source>
        <dbReference type="ARBA" id="ARBA00022927"/>
    </source>
</evidence>
<gene>
    <name evidence="18" type="ORF">LR48_Vigan04g059800</name>
</gene>
<dbReference type="GO" id="GO:0016560">
    <property type="term" value="P:protein import into peroxisome matrix, docking"/>
    <property type="evidence" value="ECO:0007669"/>
    <property type="project" value="UniProtKB-UniRule"/>
</dbReference>
<name>A0A0L9UBS9_PHAAN</name>
<evidence type="ECO:0000259" key="17">
    <source>
        <dbReference type="Pfam" id="PF23020"/>
    </source>
</evidence>
<feature type="compositionally biased region" description="Low complexity" evidence="15">
    <location>
        <begin position="519"/>
        <end position="535"/>
    </location>
</feature>
<keyword evidence="4" id="KW-0812">Transmembrane</keyword>
<feature type="compositionally biased region" description="Basic and acidic residues" evidence="15">
    <location>
        <begin position="701"/>
        <end position="710"/>
    </location>
</feature>
<dbReference type="Proteomes" id="UP000053144">
    <property type="component" value="Chromosome 4"/>
</dbReference>
<feature type="region of interest" description="Disordered" evidence="15">
    <location>
        <begin position="113"/>
        <end position="168"/>
    </location>
</feature>
<proteinExistence type="inferred from homology"/>
<dbReference type="Pfam" id="PF23020">
    <property type="entry name" value="PEX14-like_2nd"/>
    <property type="match status" value="1"/>
</dbReference>
<evidence type="ECO:0000256" key="15">
    <source>
        <dbReference type="SAM" id="MobiDB-lite"/>
    </source>
</evidence>
<evidence type="ECO:0000256" key="10">
    <source>
        <dbReference type="ARBA" id="ARBA00029502"/>
    </source>
</evidence>
<comment type="function">
    <text evidence="12 14">Component of the PEX13-PEX14 docking complex, a translocon channel that specifically mediates the import of peroxisomal cargo proteins bound to PEX5 receptor. The PEX13-PEX14 docking complex forms a large import pore which can be opened to a diameter of about 9 nm. Mechanistically, PEX5 receptor along with cargo proteins associates with the PEX14 subunit of the PEX13-PEX14 docking complex in the cytosol, leading to the insertion of the receptor into the organelle membrane with the concomitant translocation of the cargo into the peroxisome matrix.</text>
</comment>
<sequence>MAALCCKSSKRIPIAEILAPSAKVKVGFAWNPVSMTFHAEDEVWMNLIQLRPTTAKWRVNSIKHYDLMVELWAADRATGSGVRTARQARRQRIGPRVSVDLNQNIEYIPEQLDWTRYRDPTPPSPPPFVDEYSPGQTQSVPSVPSEDEPHHDDNPVQPPPPLQNPNLMTQTWEGVQDLQHRMQGMEQMQCSNNQHCECDEQKHTSIGSSEIVRPGAMASQSSSLPISTVQTAGGEIVQPENVDRQNSVEELGKQSSDTSVFVNSEPMREEQIQNAVKFLSHPKVRGSPVIHRRSFLEKKGLTKEEIDEAFRRVPDSAPTVQTAGVIQDEQLKPSSNIHQQSQPQALQTTVPASTGVITSLGTLSRRHFHWSHALIAVGLLATSGAGTVILIKNSVLPWLKSWLRNVVLEGENVQLKRTGSKPTLAEEAAQAAKAAAVAAADMAKASQELLTSIIEEKRYFVQVVSLLDRQVEEMKLMINAVKRLEASGGLSVSKQEDRQVTQTSSKIQQSVLYGKSDYESQSVRSSSSPKSLQPSTAPHPKSYLEEIDDSAPNPYQQPSNPRLAPKAKPWEVSQVQNTSSQVVQYQANGKVQDSGGDNSVPWWQTKDIRIKEIDNEVEYNVASAASSQQPVQRLWVPPQPPPIAMREAAEAIRRPKSVVQKEAIQDDQSAPNSSEFSNGSNSEDAIEGNGIDSLISSGEIQNHEFNYEEK</sequence>
<evidence type="ECO:0000256" key="6">
    <source>
        <dbReference type="ARBA" id="ARBA00022989"/>
    </source>
</evidence>
<evidence type="ECO:0000256" key="7">
    <source>
        <dbReference type="ARBA" id="ARBA00023010"/>
    </source>
</evidence>
<dbReference type="AlphaFoldDB" id="A0A0L9UBS9"/>
<feature type="region of interest" description="Disordered" evidence="15">
    <location>
        <begin position="518"/>
        <end position="574"/>
    </location>
</feature>
<dbReference type="PANTHER" id="PTHR23058:SF0">
    <property type="entry name" value="PEROXISOMAL MEMBRANE PROTEIN PEX14"/>
    <property type="match status" value="1"/>
</dbReference>
<dbReference type="PANTHER" id="PTHR23058">
    <property type="entry name" value="PEROXISOMAL MEMBRANE PROTEIN PEX14"/>
    <property type="match status" value="1"/>
</dbReference>
<evidence type="ECO:0000259" key="16">
    <source>
        <dbReference type="Pfam" id="PF04695"/>
    </source>
</evidence>
<comment type="subcellular location">
    <subcellularLocation>
        <location evidence="1">Peroxisome membrane</location>
        <topology evidence="1">Single-pass membrane protein</topology>
    </subcellularLocation>
</comment>
<comment type="subunit">
    <text evidence="13">Interacts with PEX13; forming the PEX13-PEX14 docking complex. Interacts with PEX5 (via WxxxF/Y motifs).</text>
</comment>
<keyword evidence="3 14" id="KW-0813">Transport</keyword>
<keyword evidence="8 14" id="KW-0472">Membrane</keyword>
<dbReference type="GO" id="GO:1990429">
    <property type="term" value="C:peroxisomal importomer complex"/>
    <property type="evidence" value="ECO:0007669"/>
    <property type="project" value="TreeGrafter"/>
</dbReference>